<dbReference type="PANTHER" id="PTHR13748:SF62">
    <property type="entry name" value="COBW DOMAIN-CONTAINING PROTEIN"/>
    <property type="match status" value="1"/>
</dbReference>
<reference evidence="3" key="1">
    <citation type="submission" date="2021-07" db="EMBL/GenBank/DDBJ databases">
        <title>Complete genome sequencing of a Clostridium isolate.</title>
        <authorList>
            <person name="Ueki A."/>
            <person name="Tonouchi A."/>
        </authorList>
    </citation>
    <scope>NUCLEOTIDE SEQUENCE [LARGE SCALE GENOMIC DNA]</scope>
    <source>
        <strain evidence="3">C5S11</strain>
    </source>
</reference>
<feature type="domain" description="CobW/HypB/UreG nucleotide-binding" evidence="1">
    <location>
        <begin position="6"/>
        <end position="180"/>
    </location>
</feature>
<dbReference type="InterPro" id="IPR003495">
    <property type="entry name" value="CobW/HypB/UreG_nucleotide-bd"/>
</dbReference>
<dbReference type="CDD" id="cd03112">
    <property type="entry name" value="CobW-like"/>
    <property type="match status" value="1"/>
</dbReference>
<dbReference type="Pfam" id="PF02492">
    <property type="entry name" value="cobW"/>
    <property type="match status" value="1"/>
</dbReference>
<dbReference type="Gene3D" id="3.40.50.300">
    <property type="entry name" value="P-loop containing nucleotide triphosphate hydrolases"/>
    <property type="match status" value="1"/>
</dbReference>
<dbReference type="InterPro" id="IPR051316">
    <property type="entry name" value="Zinc-reg_GTPase_activator"/>
</dbReference>
<organism evidence="2 3">
    <name type="scientific">Clostridium gelidum</name>
    <dbReference type="NCBI Taxonomy" id="704125"/>
    <lineage>
        <taxon>Bacteria</taxon>
        <taxon>Bacillati</taxon>
        <taxon>Bacillota</taxon>
        <taxon>Clostridia</taxon>
        <taxon>Eubacteriales</taxon>
        <taxon>Clostridiaceae</taxon>
        <taxon>Clostridium</taxon>
    </lineage>
</organism>
<protein>
    <submittedName>
        <fullName evidence="2">Cobalamin biosynthesis protein CobW</fullName>
    </submittedName>
</protein>
<accession>A0ABM7T4G2</accession>
<gene>
    <name evidence="2" type="primary">cobW</name>
    <name evidence="2" type="ORF">psyc5s11_21560</name>
</gene>
<dbReference type="SUPFAM" id="SSF52540">
    <property type="entry name" value="P-loop containing nucleoside triphosphate hydrolases"/>
    <property type="match status" value="1"/>
</dbReference>
<dbReference type="EMBL" id="AP024849">
    <property type="protein sequence ID" value="BCZ46089.1"/>
    <property type="molecule type" value="Genomic_DNA"/>
</dbReference>
<dbReference type="Proteomes" id="UP000824633">
    <property type="component" value="Chromosome"/>
</dbReference>
<name>A0ABM7T4G2_9CLOT</name>
<dbReference type="InterPro" id="IPR027417">
    <property type="entry name" value="P-loop_NTPase"/>
</dbReference>
<dbReference type="RefSeq" id="WP_224037611.1">
    <property type="nucleotide sequence ID" value="NZ_AP024849.1"/>
</dbReference>
<evidence type="ECO:0000313" key="2">
    <source>
        <dbReference type="EMBL" id="BCZ46089.1"/>
    </source>
</evidence>
<evidence type="ECO:0000259" key="1">
    <source>
        <dbReference type="Pfam" id="PF02492"/>
    </source>
</evidence>
<sequence>MKAQVDIFSGFLGAGKTMLIKKLLNEKVYGKNTVIIENEFGEIGIDSEILKESNLEIKEINSGCICCEVSGDFGGAIFEVLNKYKPDNIIIEPSGVAKLSEILNILKGMQFKDKVEIRNIFTLIDIRNYDMYLKNFKEFYENQIRKANKIVLSRSQLVEDKKIKTTIDSIKKFNSKAEIIYKPWESIKGSDFFKTNEIEEKKEMFIVKSNQSKTFIKKVNHSAKEVFETYPIDLDYDTSTQEIQRKFELIENSEKYGQIIRAKGFIKGTDGGYYQFDYVPNEFKSRKIKWSNKKVVSIIGSKLNKKELKQLFS</sequence>
<keyword evidence="3" id="KW-1185">Reference proteome</keyword>
<dbReference type="PANTHER" id="PTHR13748">
    <property type="entry name" value="COBW-RELATED"/>
    <property type="match status" value="1"/>
</dbReference>
<evidence type="ECO:0000313" key="3">
    <source>
        <dbReference type="Proteomes" id="UP000824633"/>
    </source>
</evidence>
<proteinExistence type="predicted"/>